<dbReference type="EMBL" id="LT629693">
    <property type="protein sequence ID" value="SDI21674.1"/>
    <property type="molecule type" value="Genomic_DNA"/>
</dbReference>
<organism evidence="1 2">
    <name type="scientific">Bradyrhizobium ottawaense</name>
    <dbReference type="NCBI Taxonomy" id="931866"/>
    <lineage>
        <taxon>Bacteria</taxon>
        <taxon>Pseudomonadati</taxon>
        <taxon>Pseudomonadota</taxon>
        <taxon>Alphaproteobacteria</taxon>
        <taxon>Hyphomicrobiales</taxon>
        <taxon>Nitrobacteraceae</taxon>
        <taxon>Bradyrhizobium</taxon>
    </lineage>
</organism>
<proteinExistence type="predicted"/>
<keyword evidence="2" id="KW-1185">Reference proteome</keyword>
<protein>
    <submittedName>
        <fullName evidence="1">Uncharacterized protein</fullName>
    </submittedName>
</protein>
<evidence type="ECO:0000313" key="2">
    <source>
        <dbReference type="Proteomes" id="UP000198803"/>
    </source>
</evidence>
<evidence type="ECO:0000313" key="1">
    <source>
        <dbReference type="EMBL" id="SDI21674.1"/>
    </source>
</evidence>
<reference evidence="1 2" key="1">
    <citation type="submission" date="2016-10" db="EMBL/GenBank/DDBJ databases">
        <authorList>
            <person name="Varghese N."/>
            <person name="Submissions S."/>
        </authorList>
    </citation>
    <scope>NUCLEOTIDE SEQUENCE [LARGE SCALE GENOMIC DNA]</scope>
    <source>
        <strain evidence="1 2">GAS524</strain>
    </source>
</reference>
<sequence>MIHQLTGGISLTSGPTFSASGYRVALATDENGRQELRTRAKRG</sequence>
<accession>A0ABY0PEH4</accession>
<dbReference type="Proteomes" id="UP000198803">
    <property type="component" value="Chromosome I"/>
</dbReference>
<name>A0ABY0PEH4_9BRAD</name>
<gene>
    <name evidence="1" type="ORF">SAMN05444163_2197</name>
</gene>